<feature type="region of interest" description="Disordered" evidence="7">
    <location>
        <begin position="150"/>
        <end position="233"/>
    </location>
</feature>
<dbReference type="SMART" id="SM00353">
    <property type="entry name" value="HLH"/>
    <property type="match status" value="1"/>
</dbReference>
<feature type="compositionally biased region" description="Polar residues" evidence="7">
    <location>
        <begin position="52"/>
        <end position="64"/>
    </location>
</feature>
<keyword evidence="3" id="KW-0238">DNA-binding</keyword>
<protein>
    <submittedName>
        <fullName evidence="10">Max dimerization protein 1-like</fullName>
    </submittedName>
</protein>
<keyword evidence="6" id="KW-0175">Coiled coil</keyword>
<evidence type="ECO:0000256" key="4">
    <source>
        <dbReference type="ARBA" id="ARBA00023163"/>
    </source>
</evidence>
<keyword evidence="9" id="KW-1185">Reference proteome</keyword>
<dbReference type="Gene3D" id="4.10.280.10">
    <property type="entry name" value="Helix-loop-helix DNA-binding domain"/>
    <property type="match status" value="1"/>
</dbReference>
<feature type="domain" description="BHLH" evidence="8">
    <location>
        <begin position="67"/>
        <end position="119"/>
    </location>
</feature>
<dbReference type="PANTHER" id="PTHR11969">
    <property type="entry name" value="MAX DIMERIZATION, MAD"/>
    <property type="match status" value="1"/>
</dbReference>
<dbReference type="SUPFAM" id="SSF47459">
    <property type="entry name" value="HLH, helix-loop-helix DNA-binding domain"/>
    <property type="match status" value="1"/>
</dbReference>
<reference evidence="10" key="1">
    <citation type="submission" date="2025-08" db="UniProtKB">
        <authorList>
            <consortium name="RefSeq"/>
        </authorList>
    </citation>
    <scope>IDENTIFICATION</scope>
</reference>
<feature type="compositionally biased region" description="Low complexity" evidence="7">
    <location>
        <begin position="164"/>
        <end position="186"/>
    </location>
</feature>
<proteinExistence type="predicted"/>
<dbReference type="InterPro" id="IPR011598">
    <property type="entry name" value="bHLH_dom"/>
</dbReference>
<evidence type="ECO:0000256" key="1">
    <source>
        <dbReference type="ARBA" id="ARBA00004123"/>
    </source>
</evidence>
<dbReference type="PANTHER" id="PTHR11969:SF54">
    <property type="entry name" value="MAD-LIKE PROTEIN 1"/>
    <property type="match status" value="1"/>
</dbReference>
<dbReference type="CDD" id="cd11401">
    <property type="entry name" value="bHLHzip_Mad"/>
    <property type="match status" value="1"/>
</dbReference>
<sequence length="233" mass="25867">MSIAALLQAAEYIERREREAEHGYAAMPLPEDHMDLVKRHRPYLKVLKSSYNSSARHSAKNHTTLGPARSSHNELEKSRRAHLRTCLDELKQIVPLGSDSSRHTTLGLLTKAQMLIKNLEDKSWKCEQAKVQLSREQRHLKRRLEQLMKQKGVSEAAMRERSISECSSSTTSTAGASSSSSPSSISLPDMEVDILSYSDHLSDADDDSSIHSSNSDGGITVQTKRATLPNSLS</sequence>
<evidence type="ECO:0000256" key="2">
    <source>
        <dbReference type="ARBA" id="ARBA00023015"/>
    </source>
</evidence>
<feature type="compositionally biased region" description="Polar residues" evidence="7">
    <location>
        <begin position="220"/>
        <end position="233"/>
    </location>
</feature>
<keyword evidence="5" id="KW-0539">Nucleus</keyword>
<accession>A0ABM1DZG1</accession>
<dbReference type="PROSITE" id="PS50888">
    <property type="entry name" value="BHLH"/>
    <property type="match status" value="1"/>
</dbReference>
<keyword evidence="4" id="KW-0804">Transcription</keyword>
<evidence type="ECO:0000313" key="9">
    <source>
        <dbReference type="Proteomes" id="UP000695022"/>
    </source>
</evidence>
<evidence type="ECO:0000313" key="10">
    <source>
        <dbReference type="RefSeq" id="XP_014665332.1"/>
    </source>
</evidence>
<comment type="subcellular location">
    <subcellularLocation>
        <location evidence="1">Nucleus</location>
    </subcellularLocation>
</comment>
<dbReference type="RefSeq" id="XP_014665332.1">
    <property type="nucleotide sequence ID" value="XM_014809846.1"/>
</dbReference>
<keyword evidence="2" id="KW-0805">Transcription regulation</keyword>
<feature type="region of interest" description="Disordered" evidence="7">
    <location>
        <begin position="52"/>
        <end position="74"/>
    </location>
</feature>
<name>A0ABM1DZG1_PRICU</name>
<organism evidence="9 10">
    <name type="scientific">Priapulus caudatus</name>
    <name type="common">Priapulid worm</name>
    <dbReference type="NCBI Taxonomy" id="37621"/>
    <lineage>
        <taxon>Eukaryota</taxon>
        <taxon>Metazoa</taxon>
        <taxon>Ecdysozoa</taxon>
        <taxon>Scalidophora</taxon>
        <taxon>Priapulida</taxon>
        <taxon>Priapulimorpha</taxon>
        <taxon>Priapulimorphida</taxon>
        <taxon>Priapulidae</taxon>
        <taxon>Priapulus</taxon>
    </lineage>
</organism>
<dbReference type="InterPro" id="IPR036638">
    <property type="entry name" value="HLH_DNA-bd_sf"/>
</dbReference>
<evidence type="ECO:0000256" key="5">
    <source>
        <dbReference type="ARBA" id="ARBA00023242"/>
    </source>
</evidence>
<dbReference type="Pfam" id="PF00010">
    <property type="entry name" value="HLH"/>
    <property type="match status" value="1"/>
</dbReference>
<dbReference type="Proteomes" id="UP000695022">
    <property type="component" value="Unplaced"/>
</dbReference>
<dbReference type="GeneID" id="106807505"/>
<evidence type="ECO:0000259" key="8">
    <source>
        <dbReference type="PROSITE" id="PS50888"/>
    </source>
</evidence>
<feature type="coiled-coil region" evidence="6">
    <location>
        <begin position="116"/>
        <end position="150"/>
    </location>
</feature>
<gene>
    <name evidence="10" type="primary">LOC106807505</name>
</gene>
<evidence type="ECO:0000256" key="7">
    <source>
        <dbReference type="SAM" id="MobiDB-lite"/>
    </source>
</evidence>
<evidence type="ECO:0000256" key="3">
    <source>
        <dbReference type="ARBA" id="ARBA00023125"/>
    </source>
</evidence>
<evidence type="ECO:0000256" key="6">
    <source>
        <dbReference type="SAM" id="Coils"/>
    </source>
</evidence>